<dbReference type="Pfam" id="PF22617">
    <property type="entry name" value="HCS_D2"/>
    <property type="match status" value="1"/>
</dbReference>
<dbReference type="FunFam" id="1.10.238.260:FF:000001">
    <property type="entry name" value="2-isopropylmalate synthase"/>
    <property type="match status" value="1"/>
</dbReference>
<dbReference type="GO" id="GO:0009098">
    <property type="term" value="P:L-leucine biosynthetic process"/>
    <property type="evidence" value="ECO:0007669"/>
    <property type="project" value="TreeGrafter"/>
</dbReference>
<evidence type="ECO:0000256" key="2">
    <source>
        <dbReference type="RuleBase" id="RU003523"/>
    </source>
</evidence>
<dbReference type="Gene3D" id="3.20.20.70">
    <property type="entry name" value="Aldolase class I"/>
    <property type="match status" value="1"/>
</dbReference>
<dbReference type="PROSITE" id="PS50991">
    <property type="entry name" value="PYR_CT"/>
    <property type="match status" value="1"/>
</dbReference>
<dbReference type="PANTHER" id="PTHR10277:SF72">
    <property type="entry name" value="2-ISOPROPYLMALATE SYNTHASE B-LIKE"/>
    <property type="match status" value="1"/>
</dbReference>
<dbReference type="PANTHER" id="PTHR10277">
    <property type="entry name" value="HOMOCITRATE SYNTHASE-RELATED"/>
    <property type="match status" value="1"/>
</dbReference>
<dbReference type="AlphaFoldDB" id="A0AAF0U7N0"/>
<dbReference type="InterPro" id="IPR002034">
    <property type="entry name" value="AIPM/Hcit_synth_CS"/>
</dbReference>
<dbReference type="Pfam" id="PF00682">
    <property type="entry name" value="HMGL-like"/>
    <property type="match status" value="1"/>
</dbReference>
<evidence type="ECO:0000313" key="4">
    <source>
        <dbReference type="EMBL" id="WMV40752.1"/>
    </source>
</evidence>
<sequence>MTSLCANSTIYSFNSNISLHSKNISVFNFMPPIKRNNVYSPYTIRCSNIQLSDPNYVTIFDTTLRDGEQAPGASMTAKQKMDIACQLAKLGVDVIEVGFPAASQAEFDLVKLVAQKIGNNMDEEGYVPMICGLARSTKEDIDRAWESLKYAKTPMIHMFIATSDIHMKYKLNMSREQVVKRARSMVAYARSLGFEHVRFSLEDATRSDKEFVYHIIGEVIKAGATCICVADTVGCNLPNEFAQLIVDIKANTLGIQNVILAVHCHNDIGLATANTLVGICAGVRQVDVTINGIGERAVNASLEEIVMAIKCRGKEVLSGLYTGINTKHIFTTSNMVEEYNGLKLQPHKVIVGVNAFTHESGIHQDGILKNRGTYEFIPAEDVGFIRATEHGIKLGKLSGRHALKIKMLELGYNFEEKQLGDLFWRFKSLAERKKNITNDDLRALILDETIQPQIGLTTWRYACKYYYFLSFLNFSPIDGRAYLMLQ</sequence>
<feature type="domain" description="Pyruvate carboxyltransferase" evidence="3">
    <location>
        <begin position="57"/>
        <end position="330"/>
    </location>
</feature>
<name>A0AAF0U7N0_SOLVR</name>
<protein>
    <recommendedName>
        <fullName evidence="3">Pyruvate carboxyltransferase domain-containing protein</fullName>
    </recommendedName>
</protein>
<accession>A0AAF0U7N0</accession>
<evidence type="ECO:0000259" key="3">
    <source>
        <dbReference type="PROSITE" id="PS50991"/>
    </source>
</evidence>
<keyword evidence="5" id="KW-1185">Reference proteome</keyword>
<organism evidence="4 5">
    <name type="scientific">Solanum verrucosum</name>
    <dbReference type="NCBI Taxonomy" id="315347"/>
    <lineage>
        <taxon>Eukaryota</taxon>
        <taxon>Viridiplantae</taxon>
        <taxon>Streptophyta</taxon>
        <taxon>Embryophyta</taxon>
        <taxon>Tracheophyta</taxon>
        <taxon>Spermatophyta</taxon>
        <taxon>Magnoliopsida</taxon>
        <taxon>eudicotyledons</taxon>
        <taxon>Gunneridae</taxon>
        <taxon>Pentapetalae</taxon>
        <taxon>asterids</taxon>
        <taxon>lamiids</taxon>
        <taxon>Solanales</taxon>
        <taxon>Solanaceae</taxon>
        <taxon>Solanoideae</taxon>
        <taxon>Solaneae</taxon>
        <taxon>Solanum</taxon>
    </lineage>
</organism>
<dbReference type="GO" id="GO:0009507">
    <property type="term" value="C:chloroplast"/>
    <property type="evidence" value="ECO:0007669"/>
    <property type="project" value="TreeGrafter"/>
</dbReference>
<dbReference type="PROSITE" id="PS00816">
    <property type="entry name" value="AIPM_HOMOCIT_SYNTH_2"/>
    <property type="match status" value="1"/>
</dbReference>
<evidence type="ECO:0000256" key="1">
    <source>
        <dbReference type="ARBA" id="ARBA00022679"/>
    </source>
</evidence>
<dbReference type="Proteomes" id="UP001234989">
    <property type="component" value="Chromosome 8"/>
</dbReference>
<dbReference type="CDD" id="cd07940">
    <property type="entry name" value="DRE_TIM_IPMS"/>
    <property type="match status" value="1"/>
</dbReference>
<comment type="similarity">
    <text evidence="2">Belongs to the alpha-IPM synthase/homocitrate synthase family.</text>
</comment>
<dbReference type="SUPFAM" id="SSF51569">
    <property type="entry name" value="Aldolase"/>
    <property type="match status" value="1"/>
</dbReference>
<dbReference type="InterPro" id="IPR000891">
    <property type="entry name" value="PYR_CT"/>
</dbReference>
<proteinExistence type="inferred from homology"/>
<reference evidence="4" key="1">
    <citation type="submission" date="2023-08" db="EMBL/GenBank/DDBJ databases">
        <title>A de novo genome assembly of Solanum verrucosum Schlechtendal, a Mexican diploid species geographically isolated from the other diploid A-genome species in potato relatives.</title>
        <authorList>
            <person name="Hosaka K."/>
        </authorList>
    </citation>
    <scope>NUCLEOTIDE SEQUENCE</scope>
    <source>
        <tissue evidence="4">Young leaves</tissue>
    </source>
</reference>
<dbReference type="EMBL" id="CP133619">
    <property type="protein sequence ID" value="WMV40752.1"/>
    <property type="molecule type" value="Genomic_DNA"/>
</dbReference>
<dbReference type="GO" id="GO:0003852">
    <property type="term" value="F:2-isopropylmalate synthase activity"/>
    <property type="evidence" value="ECO:0007669"/>
    <property type="project" value="TreeGrafter"/>
</dbReference>
<evidence type="ECO:0000313" key="5">
    <source>
        <dbReference type="Proteomes" id="UP001234989"/>
    </source>
</evidence>
<dbReference type="FunFam" id="3.20.20.70:FF:000010">
    <property type="entry name" value="2-isopropylmalate synthase"/>
    <property type="match status" value="1"/>
</dbReference>
<dbReference type="InterPro" id="IPR013785">
    <property type="entry name" value="Aldolase_TIM"/>
</dbReference>
<gene>
    <name evidence="4" type="ORF">MTR67_034137</name>
</gene>
<dbReference type="Gene3D" id="1.10.238.260">
    <property type="match status" value="1"/>
</dbReference>
<dbReference type="InterPro" id="IPR054691">
    <property type="entry name" value="LeuA/HCS_post-cat"/>
</dbReference>
<dbReference type="PROSITE" id="PS00815">
    <property type="entry name" value="AIPM_HOMOCIT_SYNTH_1"/>
    <property type="match status" value="1"/>
</dbReference>
<dbReference type="GO" id="GO:0019761">
    <property type="term" value="P:glucosinolate biosynthetic process"/>
    <property type="evidence" value="ECO:0007669"/>
    <property type="project" value="UniProtKB-ARBA"/>
</dbReference>
<keyword evidence="1 2" id="KW-0808">Transferase</keyword>
<dbReference type="GO" id="GO:0010177">
    <property type="term" value="F:methylthioalkylmalate synthase activity"/>
    <property type="evidence" value="ECO:0007669"/>
    <property type="project" value="UniProtKB-ARBA"/>
</dbReference>
<dbReference type="InterPro" id="IPR050073">
    <property type="entry name" value="2-IPM_HCS-like"/>
</dbReference>
<dbReference type="NCBIfam" id="NF002086">
    <property type="entry name" value="PRK00915.1-3"/>
    <property type="match status" value="1"/>
</dbReference>